<protein>
    <submittedName>
        <fullName evidence="1">Uncharacterized protein</fullName>
    </submittedName>
</protein>
<name>A0A4Y7KIY3_PAPSO</name>
<reference evidence="1 2" key="1">
    <citation type="journal article" date="2018" name="Science">
        <title>The opium poppy genome and morphinan production.</title>
        <authorList>
            <person name="Guo L."/>
            <person name="Winzer T."/>
            <person name="Yang X."/>
            <person name="Li Y."/>
            <person name="Ning Z."/>
            <person name="He Z."/>
            <person name="Teodor R."/>
            <person name="Lu Y."/>
            <person name="Bowser T.A."/>
            <person name="Graham I.A."/>
            <person name="Ye K."/>
        </authorList>
    </citation>
    <scope>NUCLEOTIDE SEQUENCE [LARGE SCALE GENOMIC DNA]</scope>
    <source>
        <strain evidence="2">cv. HN1</strain>
        <tissue evidence="1">Leaves</tissue>
    </source>
</reference>
<evidence type="ECO:0000313" key="1">
    <source>
        <dbReference type="EMBL" id="RZC72342.1"/>
    </source>
</evidence>
<dbReference type="Proteomes" id="UP000316621">
    <property type="component" value="Chromosome 7"/>
</dbReference>
<sequence>MNCSWFIDYYVDELNGKIDVQYVGLQVIFLRTICHMHLGLSRLRRLPRYLVHYMVVLQIEEDIGKSCFLMRELVAPFSWVDTDLAIKIMESEVNTRKKSLYQKALGRFCMLKPGGRMGYEEDKNQPRVYSTSLARHCISLVMQQEQDHLMKENIE</sequence>
<accession>A0A4Y7KIY3</accession>
<gene>
    <name evidence="1" type="ORF">C5167_035502</name>
</gene>
<dbReference type="EMBL" id="CM010721">
    <property type="protein sequence ID" value="RZC72342.1"/>
    <property type="molecule type" value="Genomic_DNA"/>
</dbReference>
<dbReference type="Gramene" id="RZC72342">
    <property type="protein sequence ID" value="RZC72342"/>
    <property type="gene ID" value="C5167_035502"/>
</dbReference>
<dbReference type="AlphaFoldDB" id="A0A4Y7KIY3"/>
<keyword evidence="2" id="KW-1185">Reference proteome</keyword>
<evidence type="ECO:0000313" key="2">
    <source>
        <dbReference type="Proteomes" id="UP000316621"/>
    </source>
</evidence>
<proteinExistence type="predicted"/>
<organism evidence="1 2">
    <name type="scientific">Papaver somniferum</name>
    <name type="common">Opium poppy</name>
    <dbReference type="NCBI Taxonomy" id="3469"/>
    <lineage>
        <taxon>Eukaryota</taxon>
        <taxon>Viridiplantae</taxon>
        <taxon>Streptophyta</taxon>
        <taxon>Embryophyta</taxon>
        <taxon>Tracheophyta</taxon>
        <taxon>Spermatophyta</taxon>
        <taxon>Magnoliopsida</taxon>
        <taxon>Ranunculales</taxon>
        <taxon>Papaveraceae</taxon>
        <taxon>Papaveroideae</taxon>
        <taxon>Papaver</taxon>
    </lineage>
</organism>